<name>A0A4Q4SB75_9PLEO</name>
<protein>
    <submittedName>
        <fullName evidence="1">Uncharacterized protein</fullName>
    </submittedName>
</protein>
<dbReference type="AlphaFoldDB" id="A0A4Q4SB75"/>
<evidence type="ECO:0000313" key="2">
    <source>
        <dbReference type="Proteomes" id="UP000293823"/>
    </source>
</evidence>
<dbReference type="OrthoDB" id="10277575at2759"/>
<keyword evidence="2" id="KW-1185">Reference proteome</keyword>
<accession>A0A4Q4SB75</accession>
<dbReference type="Proteomes" id="UP000293823">
    <property type="component" value="Unassembled WGS sequence"/>
</dbReference>
<dbReference type="EMBL" id="PEJP01000017">
    <property type="protein sequence ID" value="RYO66933.1"/>
    <property type="molecule type" value="Genomic_DNA"/>
</dbReference>
<organism evidence="1 2">
    <name type="scientific">Alternaria arborescens</name>
    <dbReference type="NCBI Taxonomy" id="156630"/>
    <lineage>
        <taxon>Eukaryota</taxon>
        <taxon>Fungi</taxon>
        <taxon>Dikarya</taxon>
        <taxon>Ascomycota</taxon>
        <taxon>Pezizomycotina</taxon>
        <taxon>Dothideomycetes</taxon>
        <taxon>Pleosporomycetidae</taxon>
        <taxon>Pleosporales</taxon>
        <taxon>Pleosporineae</taxon>
        <taxon>Pleosporaceae</taxon>
        <taxon>Alternaria</taxon>
        <taxon>Alternaria sect. Alternaria</taxon>
    </lineage>
</organism>
<comment type="caution">
    <text evidence="1">The sequence shown here is derived from an EMBL/GenBank/DDBJ whole genome shotgun (WGS) entry which is preliminary data.</text>
</comment>
<evidence type="ECO:0000313" key="1">
    <source>
        <dbReference type="EMBL" id="RYO66933.1"/>
    </source>
</evidence>
<reference evidence="2" key="1">
    <citation type="journal article" date="2019" name="bioRxiv">
        <title>Genomics, evolutionary history and diagnostics of the Alternaria alternata species group including apple and Asian pear pathotypes.</title>
        <authorList>
            <person name="Armitage A.D."/>
            <person name="Cockerton H.M."/>
            <person name="Sreenivasaprasad S."/>
            <person name="Woodhall J.W."/>
            <person name="Lane C.R."/>
            <person name="Harrison R.J."/>
            <person name="Clarkson J.P."/>
        </authorList>
    </citation>
    <scope>NUCLEOTIDE SEQUENCE [LARGE SCALE GENOMIC DNA]</scope>
    <source>
        <strain evidence="2">RGR 97.0016</strain>
    </source>
</reference>
<gene>
    <name evidence="1" type="ORF">AA0113_g5158</name>
</gene>
<sequence>MLFKEHENAEKTKSAWDYVEKDGHLSTSHHPLLYQRHLVSRIPENRAALSTSQIISNYSRML</sequence>
<proteinExistence type="predicted"/>